<evidence type="ECO:0000256" key="1">
    <source>
        <dbReference type="PROSITE-ProRule" id="PRU00175"/>
    </source>
</evidence>
<dbReference type="PANTHER" id="PTHR21540:SF0">
    <property type="entry name" value="PHD FAMILY PROTEIN"/>
    <property type="match status" value="1"/>
</dbReference>
<feature type="domain" description="RING-type" evidence="3">
    <location>
        <begin position="61"/>
        <end position="105"/>
    </location>
</feature>
<keyword evidence="1" id="KW-0862">Zinc</keyword>
<dbReference type="OrthoDB" id="2122982at2759"/>
<dbReference type="Proteomes" id="UP000244855">
    <property type="component" value="Unassembled WGS sequence"/>
</dbReference>
<evidence type="ECO:0000259" key="3">
    <source>
        <dbReference type="PROSITE" id="PS50089"/>
    </source>
</evidence>
<dbReference type="InterPro" id="IPR013083">
    <property type="entry name" value="Znf_RING/FYVE/PHD"/>
</dbReference>
<evidence type="ECO:0000313" key="5">
    <source>
        <dbReference type="Proteomes" id="UP000244855"/>
    </source>
</evidence>
<dbReference type="PROSITE" id="PS50089">
    <property type="entry name" value="ZF_RING_2"/>
    <property type="match status" value="1"/>
</dbReference>
<dbReference type="SUPFAM" id="SSF57850">
    <property type="entry name" value="RING/U-box"/>
    <property type="match status" value="1"/>
</dbReference>
<dbReference type="InterPro" id="IPR039903">
    <property type="entry name" value="Zswim2"/>
</dbReference>
<dbReference type="AlphaFoldDB" id="A0A2V1DY01"/>
<dbReference type="GO" id="GO:0008270">
    <property type="term" value="F:zinc ion binding"/>
    <property type="evidence" value="ECO:0007669"/>
    <property type="project" value="UniProtKB-KW"/>
</dbReference>
<feature type="region of interest" description="Disordered" evidence="2">
    <location>
        <begin position="276"/>
        <end position="322"/>
    </location>
</feature>
<dbReference type="GO" id="GO:0061630">
    <property type="term" value="F:ubiquitin protein ligase activity"/>
    <property type="evidence" value="ECO:0007669"/>
    <property type="project" value="InterPro"/>
</dbReference>
<evidence type="ECO:0000256" key="2">
    <source>
        <dbReference type="SAM" id="MobiDB-lite"/>
    </source>
</evidence>
<feature type="compositionally biased region" description="Acidic residues" evidence="2">
    <location>
        <begin position="281"/>
        <end position="309"/>
    </location>
</feature>
<dbReference type="PANTHER" id="PTHR21540">
    <property type="entry name" value="RING FINGER AND SWIM DOMAIN-CONTAINING PROTEIN 2"/>
    <property type="match status" value="1"/>
</dbReference>
<dbReference type="Pfam" id="PF13639">
    <property type="entry name" value="zf-RING_2"/>
    <property type="match status" value="1"/>
</dbReference>
<reference evidence="4 5" key="1">
    <citation type="journal article" date="2018" name="Sci. Rep.">
        <title>Comparative genomics provides insights into the lifestyle and reveals functional heterogeneity of dark septate endophytic fungi.</title>
        <authorList>
            <person name="Knapp D.G."/>
            <person name="Nemeth J.B."/>
            <person name="Barry K."/>
            <person name="Hainaut M."/>
            <person name="Henrissat B."/>
            <person name="Johnson J."/>
            <person name="Kuo A."/>
            <person name="Lim J.H.P."/>
            <person name="Lipzen A."/>
            <person name="Nolan M."/>
            <person name="Ohm R.A."/>
            <person name="Tamas L."/>
            <person name="Grigoriev I.V."/>
            <person name="Spatafora J.W."/>
            <person name="Nagy L.G."/>
            <person name="Kovacs G.M."/>
        </authorList>
    </citation>
    <scope>NUCLEOTIDE SEQUENCE [LARGE SCALE GENOMIC DNA]</scope>
    <source>
        <strain evidence="4 5">DSE2036</strain>
    </source>
</reference>
<keyword evidence="5" id="KW-1185">Reference proteome</keyword>
<protein>
    <recommendedName>
        <fullName evidence="3">RING-type domain-containing protein</fullName>
    </recommendedName>
</protein>
<name>A0A2V1DY01_9PLEO</name>
<organism evidence="4 5">
    <name type="scientific">Periconia macrospinosa</name>
    <dbReference type="NCBI Taxonomy" id="97972"/>
    <lineage>
        <taxon>Eukaryota</taxon>
        <taxon>Fungi</taxon>
        <taxon>Dikarya</taxon>
        <taxon>Ascomycota</taxon>
        <taxon>Pezizomycotina</taxon>
        <taxon>Dothideomycetes</taxon>
        <taxon>Pleosporomycetidae</taxon>
        <taxon>Pleosporales</taxon>
        <taxon>Massarineae</taxon>
        <taxon>Periconiaceae</taxon>
        <taxon>Periconia</taxon>
    </lineage>
</organism>
<dbReference type="InterPro" id="IPR001841">
    <property type="entry name" value="Znf_RING"/>
</dbReference>
<proteinExistence type="predicted"/>
<keyword evidence="1" id="KW-0863">Zinc-finger</keyword>
<dbReference type="EMBL" id="KZ805336">
    <property type="protein sequence ID" value="PVI03051.1"/>
    <property type="molecule type" value="Genomic_DNA"/>
</dbReference>
<dbReference type="Gene3D" id="3.30.40.10">
    <property type="entry name" value="Zinc/RING finger domain, C3HC4 (zinc finger)"/>
    <property type="match status" value="1"/>
</dbReference>
<gene>
    <name evidence="4" type="ORF">DM02DRAFT_272002</name>
</gene>
<dbReference type="STRING" id="97972.A0A2V1DY01"/>
<keyword evidence="1" id="KW-0479">Metal-binding</keyword>
<accession>A0A2V1DY01</accession>
<evidence type="ECO:0000313" key="4">
    <source>
        <dbReference type="EMBL" id="PVI03051.1"/>
    </source>
</evidence>
<sequence>MPVVKARGATKKLGPVNFGNNTVRFKAEDSHFKVHEDLICSFSKRLKIVLQHNRKNIEDDCSICHTLMDESKGNITFCRSDCGQNFHYKCQKKWTREQKTCPMCRATWENGHPELDVYFENLRLSAVQKYIDWIYSRGSLDCLDHSDDSLDNHSKRREFFENALYLHTVGKTLEDDEFMERIARGIASAWAKIAPEPTSVNDIFGPTSSRFKAFINSLYMNPRIHESSRQLFVRGLIPNMRKTDDFPLRQTFLKDIAMGFLSMMEQKASMKDAYPEYLELVGEDEENGESEGGEGNEDDDSQSEDEMDIDLGASRNGEGSGL</sequence>